<dbReference type="AlphaFoldDB" id="A0A285LGX1"/>
<dbReference type="InterPro" id="IPR034768">
    <property type="entry name" value="4FE4S_WBL"/>
</dbReference>
<name>A0A285LGX1_9NOCA</name>
<dbReference type="PROSITE" id="PS51674">
    <property type="entry name" value="4FE4S_WBL"/>
    <property type="match status" value="1"/>
</dbReference>
<dbReference type="OrthoDB" id="4571542at2"/>
<evidence type="ECO:0000313" key="2">
    <source>
        <dbReference type="EMBL" id="SNY84185.1"/>
    </source>
</evidence>
<proteinExistence type="predicted"/>
<keyword evidence="3" id="KW-1185">Reference proteome</keyword>
<dbReference type="Proteomes" id="UP000219565">
    <property type="component" value="Unassembled WGS sequence"/>
</dbReference>
<dbReference type="Pfam" id="PF02467">
    <property type="entry name" value="Whib"/>
    <property type="match status" value="1"/>
</dbReference>
<accession>A0A285LGX1</accession>
<evidence type="ECO:0000259" key="1">
    <source>
        <dbReference type="PROSITE" id="PS51674"/>
    </source>
</evidence>
<gene>
    <name evidence="2" type="ORF">SAMN04244553_3606</name>
</gene>
<reference evidence="2 3" key="1">
    <citation type="submission" date="2017-09" db="EMBL/GenBank/DDBJ databases">
        <authorList>
            <person name="Ehlers B."/>
            <person name="Leendertz F.H."/>
        </authorList>
    </citation>
    <scope>NUCLEOTIDE SEQUENCE [LARGE SCALE GENOMIC DNA]</scope>
    <source>
        <strain evidence="2 3">DSM 45537</strain>
    </source>
</reference>
<sequence>MPSAITTRRRRDRWATAICRQDKHHQWARANHGTLWDYRIENESKADQKARLRKAQGLCFACPLRAMCREYHQTLTNETGEHMTGVWGGQIIEEASRGQLKAA</sequence>
<organism evidence="2 3">
    <name type="scientific">Nocardia amikacinitolerans</name>
    <dbReference type="NCBI Taxonomy" id="756689"/>
    <lineage>
        <taxon>Bacteria</taxon>
        <taxon>Bacillati</taxon>
        <taxon>Actinomycetota</taxon>
        <taxon>Actinomycetes</taxon>
        <taxon>Mycobacteriales</taxon>
        <taxon>Nocardiaceae</taxon>
        <taxon>Nocardia</taxon>
    </lineage>
</organism>
<protein>
    <submittedName>
        <fullName evidence="2">Transcription factor WhiB</fullName>
    </submittedName>
</protein>
<evidence type="ECO:0000313" key="3">
    <source>
        <dbReference type="Proteomes" id="UP000219565"/>
    </source>
</evidence>
<feature type="domain" description="4Fe-4S Wbl-type" evidence="1">
    <location>
        <begin position="18"/>
        <end position="97"/>
    </location>
</feature>
<dbReference type="EMBL" id="OBEG01000003">
    <property type="protein sequence ID" value="SNY84185.1"/>
    <property type="molecule type" value="Genomic_DNA"/>
</dbReference>
<dbReference type="RefSeq" id="WP_143861461.1">
    <property type="nucleotide sequence ID" value="NZ_OBEG01000003.1"/>
</dbReference>